<feature type="compositionally biased region" description="Basic and acidic residues" evidence="1">
    <location>
        <begin position="94"/>
        <end position="106"/>
    </location>
</feature>
<evidence type="ECO:0000313" key="3">
    <source>
        <dbReference type="Proteomes" id="UP001176941"/>
    </source>
</evidence>
<evidence type="ECO:0000313" key="2">
    <source>
        <dbReference type="EMBL" id="CAI9166341.1"/>
    </source>
</evidence>
<proteinExistence type="predicted"/>
<feature type="region of interest" description="Disordered" evidence="1">
    <location>
        <begin position="79"/>
        <end position="106"/>
    </location>
</feature>
<sequence length="106" mass="12074">MFHQSTQSVSGMQMLCKVEFTQCFFYQVIYSVSQRKGFPGGNSGKEYTCLGRRLKRCGFNPWVGKIPWRRAWQPTPVFLPGESHGRRSLVGHDLSGHKESDMTEAS</sequence>
<keyword evidence="3" id="KW-1185">Reference proteome</keyword>
<dbReference type="EMBL" id="OX459961">
    <property type="protein sequence ID" value="CAI9166341.1"/>
    <property type="molecule type" value="Genomic_DNA"/>
</dbReference>
<gene>
    <name evidence="2" type="ORF">MRATA1EN1_LOCUS15303</name>
</gene>
<name>A0ABN8Z086_RANTA</name>
<reference evidence="2" key="1">
    <citation type="submission" date="2023-04" db="EMBL/GenBank/DDBJ databases">
        <authorList>
            <consortium name="ELIXIR-Norway"/>
        </authorList>
    </citation>
    <scope>NUCLEOTIDE SEQUENCE [LARGE SCALE GENOMIC DNA]</scope>
</reference>
<dbReference type="Proteomes" id="UP001176941">
    <property type="component" value="Chromosome 25"/>
</dbReference>
<organism evidence="2 3">
    <name type="scientific">Rangifer tarandus platyrhynchus</name>
    <name type="common">Svalbard reindeer</name>
    <dbReference type="NCBI Taxonomy" id="3082113"/>
    <lineage>
        <taxon>Eukaryota</taxon>
        <taxon>Metazoa</taxon>
        <taxon>Chordata</taxon>
        <taxon>Craniata</taxon>
        <taxon>Vertebrata</taxon>
        <taxon>Euteleostomi</taxon>
        <taxon>Mammalia</taxon>
        <taxon>Eutheria</taxon>
        <taxon>Laurasiatheria</taxon>
        <taxon>Artiodactyla</taxon>
        <taxon>Ruminantia</taxon>
        <taxon>Pecora</taxon>
        <taxon>Cervidae</taxon>
        <taxon>Odocoileinae</taxon>
        <taxon>Rangifer</taxon>
    </lineage>
</organism>
<protein>
    <submittedName>
        <fullName evidence="2">Uncharacterized protein</fullName>
    </submittedName>
</protein>
<accession>A0ABN8Z086</accession>
<evidence type="ECO:0000256" key="1">
    <source>
        <dbReference type="SAM" id="MobiDB-lite"/>
    </source>
</evidence>